<protein>
    <submittedName>
        <fullName evidence="2">Uncharacterized protein</fullName>
    </submittedName>
</protein>
<dbReference type="EMBL" id="JASPKY010000588">
    <property type="protein sequence ID" value="KAK9688503.1"/>
    <property type="molecule type" value="Genomic_DNA"/>
</dbReference>
<dbReference type="Proteomes" id="UP001458880">
    <property type="component" value="Unassembled WGS sequence"/>
</dbReference>
<reference evidence="2 3" key="1">
    <citation type="journal article" date="2024" name="BMC Genomics">
        <title>De novo assembly and annotation of Popillia japonica's genome with initial clues to its potential as an invasive pest.</title>
        <authorList>
            <person name="Cucini C."/>
            <person name="Boschi S."/>
            <person name="Funari R."/>
            <person name="Cardaioli E."/>
            <person name="Iannotti N."/>
            <person name="Marturano G."/>
            <person name="Paoli F."/>
            <person name="Bruttini M."/>
            <person name="Carapelli A."/>
            <person name="Frati F."/>
            <person name="Nardi F."/>
        </authorList>
    </citation>
    <scope>NUCLEOTIDE SEQUENCE [LARGE SCALE GENOMIC DNA]</scope>
    <source>
        <strain evidence="2">DMR45628</strain>
    </source>
</reference>
<name>A0AAW1IGF9_POPJA</name>
<feature type="region of interest" description="Disordered" evidence="1">
    <location>
        <begin position="52"/>
        <end position="159"/>
    </location>
</feature>
<evidence type="ECO:0000313" key="3">
    <source>
        <dbReference type="Proteomes" id="UP001458880"/>
    </source>
</evidence>
<evidence type="ECO:0000313" key="2">
    <source>
        <dbReference type="EMBL" id="KAK9688503.1"/>
    </source>
</evidence>
<dbReference type="AlphaFoldDB" id="A0AAW1IGF9"/>
<proteinExistence type="predicted"/>
<sequence>MLGDRPQGIEASIEAQGNEKNGNAGFVQCILDDILKEVMRIDMSNKIKVVDMRPLPKAPPRQNKRKSEPSCSRVYTDTPEQDKIERKEKQKQLKKDLNQHVEAPALKSDVKKRKKAFKQKDNRILKKKTKARGKQTNWLSSSEESDDSKIADKAQTSDSDICLSETDHDEEQLAYLKPDATLQPGDYVLVKFPTKKTIKHYVGQLISHDTITNEYEIRFFRKTRNNGFVLPNVLDSDRRKIYFDTMAQTNERCRNLKNPI</sequence>
<gene>
    <name evidence="2" type="ORF">QE152_g35243</name>
</gene>
<evidence type="ECO:0000256" key="1">
    <source>
        <dbReference type="SAM" id="MobiDB-lite"/>
    </source>
</evidence>
<accession>A0AAW1IGF9</accession>
<feature type="compositionally biased region" description="Basic and acidic residues" evidence="1">
    <location>
        <begin position="80"/>
        <end position="99"/>
    </location>
</feature>
<keyword evidence="3" id="KW-1185">Reference proteome</keyword>
<organism evidence="2 3">
    <name type="scientific">Popillia japonica</name>
    <name type="common">Japanese beetle</name>
    <dbReference type="NCBI Taxonomy" id="7064"/>
    <lineage>
        <taxon>Eukaryota</taxon>
        <taxon>Metazoa</taxon>
        <taxon>Ecdysozoa</taxon>
        <taxon>Arthropoda</taxon>
        <taxon>Hexapoda</taxon>
        <taxon>Insecta</taxon>
        <taxon>Pterygota</taxon>
        <taxon>Neoptera</taxon>
        <taxon>Endopterygota</taxon>
        <taxon>Coleoptera</taxon>
        <taxon>Polyphaga</taxon>
        <taxon>Scarabaeiformia</taxon>
        <taxon>Scarabaeidae</taxon>
        <taxon>Rutelinae</taxon>
        <taxon>Popillia</taxon>
    </lineage>
</organism>
<comment type="caution">
    <text evidence="2">The sequence shown here is derived from an EMBL/GenBank/DDBJ whole genome shotgun (WGS) entry which is preliminary data.</text>
</comment>